<name>A0A934X6Z6_9MICO</name>
<dbReference type="InterPro" id="IPR032466">
    <property type="entry name" value="Metal_Hydrolase"/>
</dbReference>
<dbReference type="Proteomes" id="UP000718281">
    <property type="component" value="Unassembled WGS sequence"/>
</dbReference>
<evidence type="ECO:0000313" key="4">
    <source>
        <dbReference type="Proteomes" id="UP000718281"/>
    </source>
</evidence>
<dbReference type="EC" id="3.5.3.13" evidence="3"/>
<sequence length="441" mass="47695">MSSFWAEHVWLPSGLARGVRLVVDDGRFVVVEPRATRHPEDVKLRGVVFPGLANAHSHVFQRVLRGRTQSDADNGITWRAKMYDVAERLNPDLYLALARATFAEMALAGITVVGEYHYLHHGPGGSRYSDPNAMGAALARAAHEVGIRLTLLDTLYLQGGLTSEGHLPLDGVQQRFSDGSVEAWAARTARIEQTELLRRGAAIHSIRAVSREDAAYAAQLVGDRPLHMYVSEQPAENLACQMYYGTTPTELLADIGVLGSEFTAVHATHLTERDISLLADHECQVVVCPTSEQDMADGVPAVRRLLDAGVPVGIGTDQHAFIDPFVEMRELEMHERLGSGERGRISTPQLLRCGSVHGYQSLGWYDGGSIAPGLVADFITVDLESTRTAGSKAAEVIYTASAADVLTVVVGGRVIVENGQHAFGPVAPLIREALSLIRDAS</sequence>
<dbReference type="InterPro" id="IPR011059">
    <property type="entry name" value="Metal-dep_hydrolase_composite"/>
</dbReference>
<dbReference type="SUPFAM" id="SSF51338">
    <property type="entry name" value="Composite domain of metallo-dependent hydrolases"/>
    <property type="match status" value="1"/>
</dbReference>
<gene>
    <name evidence="3" type="ORF">IPF40_11030</name>
</gene>
<protein>
    <submittedName>
        <fullName evidence="3">Formimidoylglutamate deiminase</fullName>
        <ecNumber evidence="3">3.5.3.13</ecNumber>
    </submittedName>
</protein>
<dbReference type="InterPro" id="IPR006680">
    <property type="entry name" value="Amidohydro-rel"/>
</dbReference>
<dbReference type="Pfam" id="PF01979">
    <property type="entry name" value="Amidohydro_1"/>
    <property type="match status" value="1"/>
</dbReference>
<evidence type="ECO:0000259" key="2">
    <source>
        <dbReference type="Pfam" id="PF01979"/>
    </source>
</evidence>
<comment type="caution">
    <text evidence="3">The sequence shown here is derived from an EMBL/GenBank/DDBJ whole genome shotgun (WGS) entry which is preliminary data.</text>
</comment>
<dbReference type="SUPFAM" id="SSF51556">
    <property type="entry name" value="Metallo-dependent hydrolases"/>
    <property type="match status" value="1"/>
</dbReference>
<organism evidence="3 4">
    <name type="scientific">Candidatus Phosphoribacter hodrii</name>
    <dbReference type="NCBI Taxonomy" id="2953743"/>
    <lineage>
        <taxon>Bacteria</taxon>
        <taxon>Bacillati</taxon>
        <taxon>Actinomycetota</taxon>
        <taxon>Actinomycetes</taxon>
        <taxon>Micrococcales</taxon>
        <taxon>Dermatophilaceae</taxon>
        <taxon>Candidatus Phosphoribacter</taxon>
    </lineage>
</organism>
<dbReference type="AlphaFoldDB" id="A0A934X6Z6"/>
<keyword evidence="1 3" id="KW-0378">Hydrolase</keyword>
<dbReference type="PANTHER" id="PTHR43794">
    <property type="entry name" value="AMINOHYDROLASE SSNA-RELATED"/>
    <property type="match status" value="1"/>
</dbReference>
<proteinExistence type="predicted"/>
<dbReference type="Gene3D" id="3.20.20.140">
    <property type="entry name" value="Metal-dependent hydrolases"/>
    <property type="match status" value="1"/>
</dbReference>
<dbReference type="EMBL" id="JADIXZ010000004">
    <property type="protein sequence ID" value="MBK6301544.1"/>
    <property type="molecule type" value="Genomic_DNA"/>
</dbReference>
<feature type="domain" description="Amidohydrolase-related" evidence="2">
    <location>
        <begin position="47"/>
        <end position="414"/>
    </location>
</feature>
<evidence type="ECO:0000313" key="3">
    <source>
        <dbReference type="EMBL" id="MBK6301544.1"/>
    </source>
</evidence>
<dbReference type="Gene3D" id="2.30.40.10">
    <property type="entry name" value="Urease, subunit C, domain 1"/>
    <property type="match status" value="1"/>
</dbReference>
<evidence type="ECO:0000256" key="1">
    <source>
        <dbReference type="ARBA" id="ARBA00022801"/>
    </source>
</evidence>
<dbReference type="PANTHER" id="PTHR43794:SF11">
    <property type="entry name" value="AMIDOHYDROLASE-RELATED DOMAIN-CONTAINING PROTEIN"/>
    <property type="match status" value="1"/>
</dbReference>
<reference evidence="3 4" key="1">
    <citation type="submission" date="2020-10" db="EMBL/GenBank/DDBJ databases">
        <title>Connecting structure to function with the recovery of over 1000 high-quality activated sludge metagenome-assembled genomes encoding full-length rRNA genes using long-read sequencing.</title>
        <authorList>
            <person name="Singleton C.M."/>
            <person name="Petriglieri F."/>
            <person name="Kristensen J.M."/>
            <person name="Kirkegaard R.H."/>
            <person name="Michaelsen T.Y."/>
            <person name="Andersen M.H."/>
            <person name="Karst S.M."/>
            <person name="Dueholm M.S."/>
            <person name="Nielsen P.H."/>
            <person name="Albertsen M."/>
        </authorList>
    </citation>
    <scope>NUCLEOTIDE SEQUENCE [LARGE SCALE GENOMIC DNA]</scope>
    <source>
        <strain evidence="3">AalE_18-Q3-R2-46_BAT3C.188</strain>
    </source>
</reference>
<dbReference type="NCBIfam" id="NF006681">
    <property type="entry name" value="PRK09229.1-2"/>
    <property type="match status" value="1"/>
</dbReference>
<dbReference type="GO" id="GO:0050416">
    <property type="term" value="F:formimidoylglutamate deiminase activity"/>
    <property type="evidence" value="ECO:0007669"/>
    <property type="project" value="UniProtKB-EC"/>
</dbReference>
<accession>A0A934X6Z6</accession>
<dbReference type="InterPro" id="IPR050287">
    <property type="entry name" value="MTA/SAH_deaminase"/>
</dbReference>